<name>A0AAV6JMN1_9ERIC</name>
<dbReference type="EMBL" id="JACTNZ010000007">
    <property type="protein sequence ID" value="KAG5541988.1"/>
    <property type="molecule type" value="Genomic_DNA"/>
</dbReference>
<keyword evidence="1" id="KW-1133">Transmembrane helix</keyword>
<accession>A0AAV6JMN1</accession>
<keyword evidence="1" id="KW-0472">Membrane</keyword>
<dbReference type="Proteomes" id="UP000823749">
    <property type="component" value="Chromosome 7"/>
</dbReference>
<proteinExistence type="predicted"/>
<evidence type="ECO:0000256" key="1">
    <source>
        <dbReference type="SAM" id="Phobius"/>
    </source>
</evidence>
<feature type="transmembrane region" description="Helical" evidence="1">
    <location>
        <begin position="49"/>
        <end position="70"/>
    </location>
</feature>
<evidence type="ECO:0000313" key="2">
    <source>
        <dbReference type="EMBL" id="KAG5541988.1"/>
    </source>
</evidence>
<reference evidence="2" key="1">
    <citation type="submission" date="2020-08" db="EMBL/GenBank/DDBJ databases">
        <title>Plant Genome Project.</title>
        <authorList>
            <person name="Zhang R.-G."/>
        </authorList>
    </citation>
    <scope>NUCLEOTIDE SEQUENCE</scope>
    <source>
        <strain evidence="2">WSP0</strain>
        <tissue evidence="2">Leaf</tissue>
    </source>
</reference>
<keyword evidence="3" id="KW-1185">Reference proteome</keyword>
<evidence type="ECO:0000313" key="3">
    <source>
        <dbReference type="Proteomes" id="UP000823749"/>
    </source>
</evidence>
<dbReference type="AlphaFoldDB" id="A0AAV6JMN1"/>
<sequence>MMSYLRTITRVACGELFMLLTITTSKILLRRCYPTRGIMDQHIQKVSSIYLHSFLFFYPLCLVGILAFLFKMEFA</sequence>
<protein>
    <submittedName>
        <fullName evidence="2">Uncharacterized protein</fullName>
    </submittedName>
</protein>
<gene>
    <name evidence="2" type="ORF">RHGRI_021725</name>
</gene>
<keyword evidence="1" id="KW-0812">Transmembrane</keyword>
<comment type="caution">
    <text evidence="2">The sequence shown here is derived from an EMBL/GenBank/DDBJ whole genome shotgun (WGS) entry which is preliminary data.</text>
</comment>
<organism evidence="2 3">
    <name type="scientific">Rhododendron griersonianum</name>
    <dbReference type="NCBI Taxonomy" id="479676"/>
    <lineage>
        <taxon>Eukaryota</taxon>
        <taxon>Viridiplantae</taxon>
        <taxon>Streptophyta</taxon>
        <taxon>Embryophyta</taxon>
        <taxon>Tracheophyta</taxon>
        <taxon>Spermatophyta</taxon>
        <taxon>Magnoliopsida</taxon>
        <taxon>eudicotyledons</taxon>
        <taxon>Gunneridae</taxon>
        <taxon>Pentapetalae</taxon>
        <taxon>asterids</taxon>
        <taxon>Ericales</taxon>
        <taxon>Ericaceae</taxon>
        <taxon>Ericoideae</taxon>
        <taxon>Rhodoreae</taxon>
        <taxon>Rhododendron</taxon>
    </lineage>
</organism>